<accession>A0A948TNF2</accession>
<reference evidence="1" key="2">
    <citation type="submission" date="2021-04" db="EMBL/GenBank/DDBJ databases">
        <authorList>
            <person name="Gilroy R."/>
        </authorList>
    </citation>
    <scope>NUCLEOTIDE SEQUENCE</scope>
    <source>
        <strain evidence="1">8470</strain>
    </source>
</reference>
<dbReference type="Proteomes" id="UP000784286">
    <property type="component" value="Unassembled WGS sequence"/>
</dbReference>
<organism evidence="1 2">
    <name type="scientific">Candidatus Phocaeicola excrementipullorum</name>
    <dbReference type="NCBI Taxonomy" id="2838731"/>
    <lineage>
        <taxon>Bacteria</taxon>
        <taxon>Pseudomonadati</taxon>
        <taxon>Bacteroidota</taxon>
        <taxon>Bacteroidia</taxon>
        <taxon>Bacteroidales</taxon>
        <taxon>Bacteroidaceae</taxon>
        <taxon>Phocaeicola</taxon>
    </lineage>
</organism>
<proteinExistence type="predicted"/>
<dbReference type="AlphaFoldDB" id="A0A948TNF2"/>
<dbReference type="CDD" id="cd13120">
    <property type="entry name" value="BF2867_like_N"/>
    <property type="match status" value="1"/>
</dbReference>
<dbReference type="PROSITE" id="PS51257">
    <property type="entry name" value="PROKAR_LIPOPROTEIN"/>
    <property type="match status" value="1"/>
</dbReference>
<comment type="caution">
    <text evidence="1">The sequence shown here is derived from an EMBL/GenBank/DDBJ whole genome shotgun (WGS) entry which is preliminary data.</text>
</comment>
<gene>
    <name evidence="1" type="ORF">H9928_08205</name>
</gene>
<sequence>MRSTPSILIYIMYIWAFFFSGCNGIEDHETRLSSGIKILGNDVYGFGPQGRSAGKTAFQTGDRILFFSDGTTSPDGCILTFDGKEWVPEKPFGPNGNGKMRYTAVFPVMDTDGEGLFGKEQLYESSGKTLKDVLFCQDSCAYGNVIRLKFRHRFSRIDFNTDSQLSEKVTGMICKTAGIESFCPITGNIIYSRDCHESELHGSEENTYSFIIPPSPAGETPPVELSLTGSGQSICQTTVENITFKEGTAYSCNLKSKGSGRGIYTAEDFIAFTHLINGEAYDDRKLEEFGETADGITTYRLKSDIAFSEEESARIMGIGINYKMNKAFSDIFDGEGHTLSGIRLNRKLNGYSNYGVFGDIAPDGIVRNLNVCNISYTQNGKIAYVGLLAGINRGKIHNCTLQNGSMELTDANQYSGFIAYNQGDVFNCLAENVTISTDDAKDPAAGLVRTNAGNILNCGIGHASFKSPENGAHLCFENKKNIQNCYVYGPEGKYNALCFNTWETSYMAYCYLPDTYKKDFIGNDHNSAYEFILRYDSRTFVLEEGGRKLHEKLNEWIGSTGASAYPELEFCRWKQGDTRPATFILP</sequence>
<dbReference type="Gene3D" id="2.160.20.110">
    <property type="match status" value="1"/>
</dbReference>
<protein>
    <submittedName>
        <fullName evidence="1">Fimbrillin family protein</fullName>
    </submittedName>
</protein>
<dbReference type="EMBL" id="JAHLFJ010000078">
    <property type="protein sequence ID" value="MBU3856519.1"/>
    <property type="molecule type" value="Genomic_DNA"/>
</dbReference>
<evidence type="ECO:0000313" key="2">
    <source>
        <dbReference type="Proteomes" id="UP000784286"/>
    </source>
</evidence>
<reference evidence="1" key="1">
    <citation type="journal article" date="2021" name="PeerJ">
        <title>Extensive microbial diversity within the chicken gut microbiome revealed by metagenomics and culture.</title>
        <authorList>
            <person name="Gilroy R."/>
            <person name="Ravi A."/>
            <person name="Getino M."/>
            <person name="Pursley I."/>
            <person name="Horton D.L."/>
            <person name="Alikhan N.F."/>
            <person name="Baker D."/>
            <person name="Gharbi K."/>
            <person name="Hall N."/>
            <person name="Watson M."/>
            <person name="Adriaenssens E.M."/>
            <person name="Foster-Nyarko E."/>
            <person name="Jarju S."/>
            <person name="Secka A."/>
            <person name="Antonio M."/>
            <person name="Oren A."/>
            <person name="Chaudhuri R.R."/>
            <person name="La Ragione R."/>
            <person name="Hildebrand F."/>
            <person name="Pallen M.J."/>
        </authorList>
    </citation>
    <scope>NUCLEOTIDE SEQUENCE</scope>
    <source>
        <strain evidence="1">8470</strain>
    </source>
</reference>
<name>A0A948TNF2_9BACT</name>
<evidence type="ECO:0000313" key="1">
    <source>
        <dbReference type="EMBL" id="MBU3856519.1"/>
    </source>
</evidence>